<evidence type="ECO:0000313" key="1">
    <source>
        <dbReference type="EMBL" id="TWW09614.1"/>
    </source>
</evidence>
<comment type="caution">
    <text evidence="1">The sequence shown here is derived from an EMBL/GenBank/DDBJ whole genome shotgun (WGS) entry which is preliminary data.</text>
</comment>
<reference evidence="1 2" key="2">
    <citation type="submission" date="2019-08" db="EMBL/GenBank/DDBJ databases">
        <authorList>
            <person name="Henke P."/>
        </authorList>
    </citation>
    <scope>NUCLEOTIDE SEQUENCE [LARGE SCALE GENOMIC DNA]</scope>
    <source>
        <strain evidence="1">Phe10_nw2017</strain>
    </source>
</reference>
<keyword evidence="2" id="KW-1185">Reference proteome</keyword>
<dbReference type="AlphaFoldDB" id="A0A5C6M9B6"/>
<organism evidence="1 2">
    <name type="scientific">Planctomyces bekefii</name>
    <dbReference type="NCBI Taxonomy" id="1653850"/>
    <lineage>
        <taxon>Bacteria</taxon>
        <taxon>Pseudomonadati</taxon>
        <taxon>Planctomycetota</taxon>
        <taxon>Planctomycetia</taxon>
        <taxon>Planctomycetales</taxon>
        <taxon>Planctomycetaceae</taxon>
        <taxon>Planctomyces</taxon>
    </lineage>
</organism>
<evidence type="ECO:0000313" key="2">
    <source>
        <dbReference type="Proteomes" id="UP000321083"/>
    </source>
</evidence>
<proteinExistence type="predicted"/>
<dbReference type="EMBL" id="SRHE01000223">
    <property type="protein sequence ID" value="TWW09614.1"/>
    <property type="molecule type" value="Genomic_DNA"/>
</dbReference>
<reference evidence="1 2" key="1">
    <citation type="submission" date="2019-08" db="EMBL/GenBank/DDBJ databases">
        <title>100 year-old enigma solved: identification of Planctomyces bekefii, the type genus and species of the phylum Planctomycetes.</title>
        <authorList>
            <person name="Svetlana D.N."/>
            <person name="Overmann J."/>
        </authorList>
    </citation>
    <scope>NUCLEOTIDE SEQUENCE [LARGE SCALE GENOMIC DNA]</scope>
    <source>
        <strain evidence="1">Phe10_nw2017</strain>
    </source>
</reference>
<accession>A0A5C6M9B6</accession>
<gene>
    <name evidence="1" type="ORF">E3A20_12530</name>
</gene>
<dbReference type="Proteomes" id="UP000321083">
    <property type="component" value="Unassembled WGS sequence"/>
</dbReference>
<sequence>MFDFEKQFKDAVEKFETVTKQTKQAYEFWYNCVMDSWKDLYSKKK</sequence>
<protein>
    <submittedName>
        <fullName evidence="1">Uncharacterized protein</fullName>
    </submittedName>
</protein>
<name>A0A5C6M9B6_9PLAN</name>